<sequence length="335" mass="36396">MLTGSLALFLSVFLACSVEAVEATTIVLAAGTARNWRSALTGAASALVLLVFIIAAFGSAISQLPIDSLRLFVGALLLVFGLQWVRKAILRSSGYKSFHDEDAIFNEELQAARQAKSGSRFGVTDWYAFTLSFKGVLLEGLEVAFIVLTFGTIQGEVILAGFAALTAVVIVVIAGFALRKPLAKVPENSMKFVVGIMLTSFGIFWGAEGAGAEWPGKDLSLVGIIIFMVIISKILIRVLKIQRSKVIAKTKVFEKDELDALEILNKNGVKVLVKKFGAFWFDFLIGDDWQGTVIVLAAFTLTHQLAGENLVSWWVLPLGVVILLPYNLLRVTRNK</sequence>
<dbReference type="EMBL" id="CAEZXH010000037">
    <property type="protein sequence ID" value="CAB4683743.1"/>
    <property type="molecule type" value="Genomic_DNA"/>
</dbReference>
<keyword evidence="1" id="KW-0472">Membrane</keyword>
<accession>A0A6J6NGZ6</accession>
<keyword evidence="1" id="KW-1133">Transmembrane helix</keyword>
<feature type="transmembrane region" description="Helical" evidence="1">
    <location>
        <begin position="36"/>
        <end position="57"/>
    </location>
</feature>
<feature type="transmembrane region" description="Helical" evidence="1">
    <location>
        <begin position="157"/>
        <end position="178"/>
    </location>
</feature>
<dbReference type="EMBL" id="CAEZUJ010000034">
    <property type="protein sequence ID" value="CAB4602446.1"/>
    <property type="molecule type" value="Genomic_DNA"/>
</dbReference>
<feature type="transmembrane region" description="Helical" evidence="1">
    <location>
        <begin position="219"/>
        <end position="239"/>
    </location>
</feature>
<gene>
    <name evidence="2" type="ORF">UFOPK1811_00906</name>
    <name evidence="3" type="ORF">UFOPK2360_00738</name>
    <name evidence="4" type="ORF">UFOPK2922_00761</name>
    <name evidence="5" type="ORF">UFOPK3306_01147</name>
</gene>
<protein>
    <submittedName>
        <fullName evidence="3">Unannotated protein</fullName>
    </submittedName>
</protein>
<feature type="transmembrane region" description="Helical" evidence="1">
    <location>
        <begin position="69"/>
        <end position="85"/>
    </location>
</feature>
<proteinExistence type="predicted"/>
<dbReference type="EMBL" id="CAEZZS010000029">
    <property type="protein sequence ID" value="CAB4777453.1"/>
    <property type="molecule type" value="Genomic_DNA"/>
</dbReference>
<name>A0A6J6NGZ6_9ZZZZ</name>
<dbReference type="AlphaFoldDB" id="A0A6J6NGZ6"/>
<keyword evidence="1" id="KW-0812">Transmembrane</keyword>
<reference evidence="3" key="1">
    <citation type="submission" date="2020-05" db="EMBL/GenBank/DDBJ databases">
        <authorList>
            <person name="Chiriac C."/>
            <person name="Salcher M."/>
            <person name="Ghai R."/>
            <person name="Kavagutti S V."/>
        </authorList>
    </citation>
    <scope>NUCLEOTIDE SEQUENCE</scope>
</reference>
<dbReference type="EMBL" id="CAFBLI010000108">
    <property type="protein sequence ID" value="CAB4874924.1"/>
    <property type="molecule type" value="Genomic_DNA"/>
</dbReference>
<feature type="transmembrane region" description="Helical" evidence="1">
    <location>
        <begin position="279"/>
        <end position="299"/>
    </location>
</feature>
<evidence type="ECO:0000313" key="3">
    <source>
        <dbReference type="EMBL" id="CAB4683743.1"/>
    </source>
</evidence>
<organism evidence="3">
    <name type="scientific">freshwater metagenome</name>
    <dbReference type="NCBI Taxonomy" id="449393"/>
    <lineage>
        <taxon>unclassified sequences</taxon>
        <taxon>metagenomes</taxon>
        <taxon>ecological metagenomes</taxon>
    </lineage>
</organism>
<evidence type="ECO:0000313" key="5">
    <source>
        <dbReference type="EMBL" id="CAB4874924.1"/>
    </source>
</evidence>
<evidence type="ECO:0000313" key="2">
    <source>
        <dbReference type="EMBL" id="CAB4602446.1"/>
    </source>
</evidence>
<feature type="transmembrane region" description="Helical" evidence="1">
    <location>
        <begin position="311"/>
        <end position="329"/>
    </location>
</feature>
<evidence type="ECO:0000313" key="4">
    <source>
        <dbReference type="EMBL" id="CAB4777453.1"/>
    </source>
</evidence>
<feature type="transmembrane region" description="Helical" evidence="1">
    <location>
        <begin position="190"/>
        <end position="207"/>
    </location>
</feature>
<evidence type="ECO:0000256" key="1">
    <source>
        <dbReference type="SAM" id="Phobius"/>
    </source>
</evidence>